<dbReference type="Pfam" id="PF01928">
    <property type="entry name" value="CYTH"/>
    <property type="match status" value="1"/>
</dbReference>
<organism evidence="2">
    <name type="scientific">CRESS virus sp. ctBnw2</name>
    <dbReference type="NCBI Taxonomy" id="2826828"/>
    <lineage>
        <taxon>Viruses</taxon>
        <taxon>Monodnaviria</taxon>
        <taxon>Shotokuvirae</taxon>
        <taxon>Cressdnaviricota</taxon>
    </lineage>
</organism>
<dbReference type="PROSITE" id="PS51707">
    <property type="entry name" value="CYTH"/>
    <property type="match status" value="1"/>
</dbReference>
<reference evidence="2" key="1">
    <citation type="journal article" date="2021" name="Proc. Natl. Acad. Sci. U.S.A.">
        <title>A Catalog of Tens of Thousands of Viruses from Human Metagenomes Reveals Hidden Associations with Chronic Diseases.</title>
        <authorList>
            <person name="Tisza M.J."/>
            <person name="Buck C.B."/>
        </authorList>
    </citation>
    <scope>NUCLEOTIDE SEQUENCE</scope>
    <source>
        <strain evidence="2">CtBnw2</strain>
    </source>
</reference>
<dbReference type="SUPFAM" id="SSF55154">
    <property type="entry name" value="CYTH-like phosphatases"/>
    <property type="match status" value="1"/>
</dbReference>
<dbReference type="InterPro" id="IPR023577">
    <property type="entry name" value="CYTH_domain"/>
</dbReference>
<feature type="domain" description="CYTH" evidence="1">
    <location>
        <begin position="4"/>
        <end position="178"/>
    </location>
</feature>
<dbReference type="Gene3D" id="2.40.320.10">
    <property type="entry name" value="Hypothetical Protein Pfu-838710-001"/>
    <property type="match status" value="1"/>
</dbReference>
<proteinExistence type="predicted"/>
<sequence>MSENIEREIKISLTKEQYNTAEKLFQWGKIIEQTNFYYIPQQDTGMTSIRVRQIGEKYFLQLKAPISENGALHVKKEYEQQLDSLPKKLTAQELSKLVGRDFPAADLTGSLHTQRKLCTDFDHVEICLDKSEYLGLTDYELELEYTADYPEKPLEILKNAGITQGEAVIGKYARFMERAKKLGKC</sequence>
<evidence type="ECO:0000259" key="1">
    <source>
        <dbReference type="PROSITE" id="PS51707"/>
    </source>
</evidence>
<accession>A0A8S5MWI6</accession>
<dbReference type="InterPro" id="IPR033469">
    <property type="entry name" value="CYTH-like_dom_sf"/>
</dbReference>
<dbReference type="EMBL" id="BK015003">
    <property type="protein sequence ID" value="DAD86572.1"/>
    <property type="molecule type" value="Genomic_DNA"/>
</dbReference>
<name>A0A8S5MWI6_9VIRU</name>
<evidence type="ECO:0000313" key="2">
    <source>
        <dbReference type="EMBL" id="DAD86572.1"/>
    </source>
</evidence>
<protein>
    <recommendedName>
        <fullName evidence="1">CYTH domain-containing protein</fullName>
    </recommendedName>
</protein>